<keyword evidence="6" id="KW-0863">Zinc-finger</keyword>
<evidence type="ECO:0000313" key="11">
    <source>
        <dbReference type="Proteomes" id="UP000219338"/>
    </source>
</evidence>
<dbReference type="GO" id="GO:0016787">
    <property type="term" value="F:hydrolase activity"/>
    <property type="evidence" value="ECO:0007669"/>
    <property type="project" value="UniProtKB-UniRule"/>
</dbReference>
<dbReference type="OrthoDB" id="3156807at2759"/>
<dbReference type="PROSITE" id="PS50103">
    <property type="entry name" value="ZF_C3H1"/>
    <property type="match status" value="1"/>
</dbReference>
<gene>
    <name evidence="10" type="ORF">ARMOST_08565</name>
</gene>
<dbReference type="GO" id="GO:0005524">
    <property type="term" value="F:ATP binding"/>
    <property type="evidence" value="ECO:0007669"/>
    <property type="project" value="UniProtKB-UniRule"/>
</dbReference>
<keyword evidence="11" id="KW-1185">Reference proteome</keyword>
<reference evidence="11" key="1">
    <citation type="journal article" date="2017" name="Nat. Ecol. Evol.">
        <title>Genome expansion and lineage-specific genetic innovations in the forest pathogenic fungi Armillaria.</title>
        <authorList>
            <person name="Sipos G."/>
            <person name="Prasanna A.N."/>
            <person name="Walter M.C."/>
            <person name="O'Connor E."/>
            <person name="Balint B."/>
            <person name="Krizsan K."/>
            <person name="Kiss B."/>
            <person name="Hess J."/>
            <person name="Varga T."/>
            <person name="Slot J."/>
            <person name="Riley R."/>
            <person name="Boka B."/>
            <person name="Rigling D."/>
            <person name="Barry K."/>
            <person name="Lee J."/>
            <person name="Mihaltcheva S."/>
            <person name="LaButti K."/>
            <person name="Lipzen A."/>
            <person name="Waldron R."/>
            <person name="Moloney N.M."/>
            <person name="Sperisen C."/>
            <person name="Kredics L."/>
            <person name="Vagvoelgyi C."/>
            <person name="Patrignani A."/>
            <person name="Fitzpatrick D."/>
            <person name="Nagy I."/>
            <person name="Doyle S."/>
            <person name="Anderson J.B."/>
            <person name="Grigoriev I.V."/>
            <person name="Gueldener U."/>
            <person name="Muensterkoetter M."/>
            <person name="Nagy L.G."/>
        </authorList>
    </citation>
    <scope>NUCLEOTIDE SEQUENCE [LARGE SCALE GENOMIC DNA]</scope>
    <source>
        <strain evidence="11">C18/9</strain>
    </source>
</reference>
<evidence type="ECO:0000256" key="3">
    <source>
        <dbReference type="ARBA" id="ARBA00022806"/>
    </source>
</evidence>
<keyword evidence="4 5" id="KW-0067">ATP-binding</keyword>
<dbReference type="Gene3D" id="1.25.40.10">
    <property type="entry name" value="Tetratricopeptide repeat domain"/>
    <property type="match status" value="1"/>
</dbReference>
<feature type="region of interest" description="Disordered" evidence="7">
    <location>
        <begin position="1909"/>
        <end position="1937"/>
    </location>
</feature>
<dbReference type="InterPro" id="IPR014016">
    <property type="entry name" value="UvrD-like_ATP-bd"/>
</dbReference>
<feature type="compositionally biased region" description="Acidic residues" evidence="7">
    <location>
        <begin position="1920"/>
        <end position="1937"/>
    </location>
</feature>
<feature type="zinc finger region" description="C3H1-type" evidence="6">
    <location>
        <begin position="1489"/>
        <end position="1516"/>
    </location>
</feature>
<sequence>MSRKRIYRSDLFSPEKLTSTDALERTLQELQNILTKDNFKRVFQELADNESPHVLLLVLSSLSETTPLTSWFLESFPSEAEDYDATVHYKTISCLSTAFLSSTFVADKELCARHHEKAQIAPKALQYLDSFLHSIDIRTQHYNKGKAKPSQWKGPQVQRDDGASILVEKYFDVLNVNIPKTSSQAYILVDLILQSQQDTMKFYLKLLRHPEISTSLKESFIVSASPIELEKNTSGIVAKLPSAYPIVQPMKSALYFDTANGFGDWMVVISTNADNLLRRAHKRNLTAFNAIVEKIKELSCGLFTGDNQRRVCGSAVEVPVFSAKISRSLRLVYQIDIIPGDDQRETQGKLIFMSVYLLLTAFEAIKIFGVSTQARIDDRLHQWSSISSQLRKKGKEYQKREHADQASKDIFTPVFFPSLPEVSPSEIEDISDLRPDEKAQNHARLIIEKYVTFSQPFLDTILADVDATFPYMVSTREKQIIEHPKSCYVIGRSGTGKTTTMLFKMLLIERTFRLMASDLPRPRQVFVTKSRMLAMKVQEYFAKLAGSLAMASHSPADLTNLPTAPQYQADLGLVDVDDIVDWRTDLPAKYSELEERHFPLFITFDGLCDMLEADMDTQTLTASPKRHRSVITFESFHEFYWSHFPEWLINGLDPALVYSEIIGNTSKFCVKKLDWSLCSGVIKGSTETLSEEKRYLSRDTYLGLSERRQSTFAGQRWEIYQLFELYMRKKKLRGEYDTGDRTHSILKHFKQNGIPRQGLDHLYVDEVQDNMLIDTMVLRALCSNPDGLFWAGDTAQTISVGSSFHFNALKAFQWNIEDQYRRKHRLGTQQPPEMFQLAVNYRSHAGIVDCAHSIIDLITMFWENSIDRLSPEMGIVDGVKPVFFNNEDRAQLKRFIFGDRGKPIEFGAQQCIIVRNETAREKLRQQVGEVGLVLTVYESKGLEFNDVLLYNFFADSTASLAQWRVVLNGIDRSKQDLKHPPPQFGHILHASICNELKSLYVAITRARENVWIADGSEKGEPMRIFWSNKDLINNYTPGSDAPRLASSSTQEEWAAEGHELFNAKHFSQAKHCFDKAKLPFQASIANAYDLRAKARKVIGTSRQNVLERLSCFAKAAVSFEECARASSKARPKDSMTYFRICGECFEQADQKDRAAEIFLKAKEYTHAAELYRDIGKFDEAVKIVKDHEDEMSLIVVENVIKLARLAYFSKRQMTKARELFDSVKEEVEYLEERDLDVALADVLVEARRFSEAAELHYSEGRKEQAIELFLRQTKDKAALRRAQECILEELWHRISFGVDPKVIRSDPTVMRLMRSASRLNATFTERTRKELSMFTAIIGAKTSRLRELGSEFHEMGHSSAAMLCLDRYFSQTPRIQDMALVEAVNELSLFYTYVDLLSAAAFRTDPCGDTSTAALFGFRRIAENEFLVPPNTWLHSANLEFRPEGVVRTQDSDCNLRLSVLELRRLFCDALRGHLKQRIAAENEECARSKAFQPCPVFAVLGSCKRSECPKAHVSSSGIDSVYYNLRVRLHLQQILILQSLRENAHEDVEYKGTKFWLNRLYEALHPPQMFGSISHLALSTIHEAPKALNVVRDWVRTLVYGREYHPRTNFLMDVMRTATLAFTFDRSQSIYLRNAAYFRKPPPSVYICQGRHLILHAFLYSMSGARTWSLTAGFLFVEHVVKQRMPINIGDLCDFIDFLCSSVIFGNRRSGIALSSDVTIPRSWLLRFLDYDLPYFNEGIYWPIKSYLTLLIPMRDLLEQLYAGQGDAEHLLYETTNLSKITSQVRHIFIARIFKAVGLLGYNIRNEYLRGDIRKLVLSLRQEGRKFSPLYSRYIYAASYSWDELAKVVRRSLQYDTMDKMIHLVHQSNPAKKYNLEGVHQLVYNDFADIRVQLGPTCTARASTQATLPHIEVPQREEPDGDNGGEAEEVEDSQEVVEEAVEETAGEDGVAVDAIPVQEMTAPEATEREIAAASLIQRVYRKVLGRRRGVAKKGKAGLHAQIYTSCIGAVSHFGDNPGLYLRLFLGPLPHILVCLETVRADTLGHKNETKARLKKCSPNEYGTLDDLLTQTNKANKAAAKLLEHLSPNSAFHKRRDRKELRKMVEEANKLISSLPFETSMDLSDDLHLAIRGIVTEPPPVGTRKKPMLNNDDLYY</sequence>
<dbReference type="SUPFAM" id="SSF52540">
    <property type="entry name" value="P-loop containing nucleoside triphosphate hydrolases"/>
    <property type="match status" value="1"/>
</dbReference>
<dbReference type="GO" id="GO:0008270">
    <property type="term" value="F:zinc ion binding"/>
    <property type="evidence" value="ECO:0007669"/>
    <property type="project" value="UniProtKB-KW"/>
</dbReference>
<dbReference type="STRING" id="47428.A0A284R928"/>
<dbReference type="Gene3D" id="3.40.50.300">
    <property type="entry name" value="P-loop containing nucleotide triphosphate hydrolases"/>
    <property type="match status" value="2"/>
</dbReference>
<keyword evidence="2 5" id="KW-0378">Hydrolase</keyword>
<accession>A0A284R928</accession>
<keyword evidence="3 5" id="KW-0347">Helicase</keyword>
<evidence type="ECO:0000256" key="1">
    <source>
        <dbReference type="ARBA" id="ARBA00022741"/>
    </source>
</evidence>
<dbReference type="EMBL" id="FUEG01000006">
    <property type="protein sequence ID" value="SJL05199.1"/>
    <property type="molecule type" value="Genomic_DNA"/>
</dbReference>
<evidence type="ECO:0000259" key="9">
    <source>
        <dbReference type="PROSITE" id="PS51198"/>
    </source>
</evidence>
<dbReference type="Pfam" id="PF00580">
    <property type="entry name" value="UvrD-helicase"/>
    <property type="match status" value="1"/>
</dbReference>
<dbReference type="Proteomes" id="UP000219338">
    <property type="component" value="Unassembled WGS sequence"/>
</dbReference>
<name>A0A284R928_ARMOS</name>
<dbReference type="PROSITE" id="PS51198">
    <property type="entry name" value="UVRD_HELICASE_ATP_BIND"/>
    <property type="match status" value="1"/>
</dbReference>
<feature type="domain" description="UvrD-like helicase ATP-binding" evidence="9">
    <location>
        <begin position="470"/>
        <end position="844"/>
    </location>
</feature>
<dbReference type="InterPro" id="IPR027417">
    <property type="entry name" value="P-loop_NTPase"/>
</dbReference>
<organism evidence="10 11">
    <name type="scientific">Armillaria ostoyae</name>
    <name type="common">Armillaria root rot fungus</name>
    <dbReference type="NCBI Taxonomy" id="47428"/>
    <lineage>
        <taxon>Eukaryota</taxon>
        <taxon>Fungi</taxon>
        <taxon>Dikarya</taxon>
        <taxon>Basidiomycota</taxon>
        <taxon>Agaricomycotina</taxon>
        <taxon>Agaricomycetes</taxon>
        <taxon>Agaricomycetidae</taxon>
        <taxon>Agaricales</taxon>
        <taxon>Marasmiineae</taxon>
        <taxon>Physalacriaceae</taxon>
        <taxon>Armillaria</taxon>
    </lineage>
</organism>
<evidence type="ECO:0000256" key="2">
    <source>
        <dbReference type="ARBA" id="ARBA00022801"/>
    </source>
</evidence>
<keyword evidence="6" id="KW-0479">Metal-binding</keyword>
<dbReference type="PANTHER" id="PTHR21529:SF4">
    <property type="entry name" value="TPR AND ANKYRIN REPEAT-CONTAINING PROTEIN 1"/>
    <property type="match status" value="1"/>
</dbReference>
<dbReference type="GO" id="GO:0004386">
    <property type="term" value="F:helicase activity"/>
    <property type="evidence" value="ECO:0007669"/>
    <property type="project" value="UniProtKB-UniRule"/>
</dbReference>
<keyword evidence="1 5" id="KW-0547">Nucleotide-binding</keyword>
<dbReference type="SUPFAM" id="SSF48452">
    <property type="entry name" value="TPR-like"/>
    <property type="match status" value="1"/>
</dbReference>
<feature type="binding site" evidence="5">
    <location>
        <begin position="491"/>
        <end position="498"/>
    </location>
    <ligand>
        <name>ATP</name>
        <dbReference type="ChEBI" id="CHEBI:30616"/>
    </ligand>
</feature>
<dbReference type="InterPro" id="IPR011990">
    <property type="entry name" value="TPR-like_helical_dom_sf"/>
</dbReference>
<dbReference type="InterPro" id="IPR039904">
    <property type="entry name" value="TRANK1"/>
</dbReference>
<dbReference type="InterPro" id="IPR000571">
    <property type="entry name" value="Znf_CCCH"/>
</dbReference>
<evidence type="ECO:0008006" key="12">
    <source>
        <dbReference type="Google" id="ProtNLM"/>
    </source>
</evidence>
<evidence type="ECO:0000259" key="8">
    <source>
        <dbReference type="PROSITE" id="PS50103"/>
    </source>
</evidence>
<evidence type="ECO:0000256" key="7">
    <source>
        <dbReference type="SAM" id="MobiDB-lite"/>
    </source>
</evidence>
<evidence type="ECO:0000313" key="10">
    <source>
        <dbReference type="EMBL" id="SJL05199.1"/>
    </source>
</evidence>
<evidence type="ECO:0000256" key="5">
    <source>
        <dbReference type="PROSITE-ProRule" id="PRU00560"/>
    </source>
</evidence>
<proteinExistence type="predicted"/>
<evidence type="ECO:0000256" key="6">
    <source>
        <dbReference type="PROSITE-ProRule" id="PRU00723"/>
    </source>
</evidence>
<evidence type="ECO:0000256" key="4">
    <source>
        <dbReference type="ARBA" id="ARBA00022840"/>
    </source>
</evidence>
<dbReference type="OMA" id="HIFIARI"/>
<feature type="domain" description="C3H1-type" evidence="8">
    <location>
        <begin position="1489"/>
        <end position="1516"/>
    </location>
</feature>
<protein>
    <recommendedName>
        <fullName evidence="12">UvrD-like helicase ATP-binding domain-containing protein</fullName>
    </recommendedName>
</protein>
<dbReference type="PANTHER" id="PTHR21529">
    <property type="entry name" value="MAMMARY TURMOR VIRUS RECEPTOR HOMOLOG 1, 2 MTVR1, 2"/>
    <property type="match status" value="1"/>
</dbReference>
<keyword evidence="6" id="KW-0862">Zinc</keyword>